<dbReference type="PANTHER" id="PTHR11319">
    <property type="entry name" value="G PROTEIN-COUPLED RECEPTOR-RELATED"/>
    <property type="match status" value="1"/>
</dbReference>
<gene>
    <name evidence="5" type="ORF">M9Y10_005930</name>
</gene>
<keyword evidence="2" id="KW-1133">Transmembrane helix</keyword>
<organism evidence="5 6">
    <name type="scientific">Tritrichomonas musculus</name>
    <dbReference type="NCBI Taxonomy" id="1915356"/>
    <lineage>
        <taxon>Eukaryota</taxon>
        <taxon>Metamonada</taxon>
        <taxon>Parabasalia</taxon>
        <taxon>Tritrichomonadida</taxon>
        <taxon>Tritrichomonadidae</taxon>
        <taxon>Tritrichomonas</taxon>
    </lineage>
</organism>
<evidence type="ECO:0000256" key="3">
    <source>
        <dbReference type="SAM" id="SignalP"/>
    </source>
</evidence>
<feature type="domain" description="Right handed beta helix" evidence="4">
    <location>
        <begin position="546"/>
        <end position="727"/>
    </location>
</feature>
<name>A0ABR2JFN5_9EUKA</name>
<dbReference type="Gene3D" id="2.160.20.10">
    <property type="entry name" value="Single-stranded right-handed beta-helix, Pectin lyase-like"/>
    <property type="match status" value="7"/>
</dbReference>
<dbReference type="InterPro" id="IPR039448">
    <property type="entry name" value="Beta_helix"/>
</dbReference>
<feature type="compositionally biased region" description="Low complexity" evidence="1">
    <location>
        <begin position="3659"/>
        <end position="3668"/>
    </location>
</feature>
<keyword evidence="2" id="KW-0472">Membrane</keyword>
<feature type="domain" description="Right handed beta helix" evidence="4">
    <location>
        <begin position="2280"/>
        <end position="2465"/>
    </location>
</feature>
<comment type="caution">
    <text evidence="5">The sequence shown here is derived from an EMBL/GenBank/DDBJ whole genome shotgun (WGS) entry which is preliminary data.</text>
</comment>
<evidence type="ECO:0000256" key="2">
    <source>
        <dbReference type="SAM" id="Phobius"/>
    </source>
</evidence>
<evidence type="ECO:0000313" key="5">
    <source>
        <dbReference type="EMBL" id="KAK8875755.1"/>
    </source>
</evidence>
<keyword evidence="6" id="KW-1185">Reference proteome</keyword>
<sequence>MLVLFLLLQFKLHINDDPHLNNEYGDLQEVDQKRNQINSNFRSIKDDESGFINYTFNDMEFANIQHEENDILDIVTPDNQKYIIVFQGCTFRANTNSKGGALLFNETRYPNAVGLTFIECKFIQNHADDVGGALAIYGGEGLTFKNCNFENNDAANAGAVYIEPKTSVKDKCTFDFCTFIANSGRDSKCIWVNVPSNNDQFTLELTECTFNDNTNPDYKGGACCVSNCQFTNVENCYFINKDNSKSSGGVNVTAKGSLTVRSCNFTKCNAGDIDGSYGGGIGYTGLVNKDSTRIENIIIDDCTFIDNTGKNGVALLLSVISMNVSVSDVRVLNHYRTKYIFCIFFNKEVDGEVFRIENAYFNGNSYDNVNGDEYCGGSGIWIAEARPQDYLESLTVQFEDCQFNNNFAPGNGGAFGYQTSERLKAVHLAFIRTEFKDNHCGKSMGGACSFLTKKSVELRDCTFDNNICDELSENGGGGALYFSTTVKEITITGCSFKNCQASHGSFIFTQGAVDEFDIQDNTFEISNFAAQSDTVYLSVDPSPSKIFNFVNNNFTKLTCTGKYGGSGLHIITGRDCEVTSCAFNTNKGENGQIEIPDRSNSKLIFKKCVFERGSQDSSRAIYVAQDASVDFDTCTFKNFNFPRTDESGTIGVGVLIYSLSENKYSSFENCTFNDVRCFSALHFPNCKVINFNKCNLTKIEAIIPEKGKELGGILYFEKLTEFTLTNCMFKECGSIDMKNNPAIKLCSSVETASIINSTFDRCGRYNKGGAISARNVTDIRIINCIFVWNMAQAVIEDTLSVYVGEGSQNCNISNCILRNRNKGNDATQLFEFRVFSSYVTFSNNLFERENGHLQNVNDDGFGGIYFGQVKELTISNNIFKETHNTAVYAFNVGEVIAINNTWDGCCASKFDSSPRAFYIKTTNDLLTFRNNTVKNCPEVSRNNYIMHFESKGSILIDGCIFTNNVGTANGGGGIGAVFNCINSTITIENCTFKENKAKVGQGTYSGFGGALQIGGNIFRDASYTSALEVFSCTFESNYAYSKGGGAITFSTEKDNIIQYCTFISNTGTKNAGAVLITPMINEINTPNREGTNLITNCTFNGNNAENAVGHSIYTWDKSHSTIQNCEFVGKTTKYGGQISYERRSNWGNYGYVDILYSNFRIDTNSNAHCGIEAQAHGRGSIHLCHFYNFKENDNDKGNAINLCGEGGENLIYENTFNNCGKKGYLVVCRGYGIDFYENIINFDEPSQSCGYVEILGTYSNSIYKIHDNSFHDCNPPANGVLHFKATMRNSMELIIKNNIFERLNGKNTFSAFNIQTLPSVKITFHNNIIQNNSPSNKKYLCGFDFQGKYVNSDEFIIKNISFINNTCNSPFGGGIGFWAQNKEGNANANNLFTFIFEDCLFENNYAQYSGIDRQAPNGRGGAVQIGHTESMTAISPSFIGCRFLQNRADNEGGALSLSVIGKVTIQDCMFNNNKAGLKPSEESSIYYGGALMFDANFDENSKGHFSTGSYSELYNVINSTFINNNAPGATTIYLKKADKTQINIEENCQFIDNGNKDNVIVANGNDFSIDCSIIKFTNPDEGTARGITVLGQATITETSFFNVRCTVSSENNYTTAIYLSSTSHDVNIDKCILSDCGKQFVSNNHQTILVDTTFSVKIQNSIINFTDINNACGGIKVLKYGPIYIRNNYFTKTFGQGSLFYNPEAAGQQVNDVFFEGNIFDNVKSHSGSTRAVQLNLLKGNILIFNNTIENIPDSAYTFVITISGFNELEISHCKFKNIVSSDYYGGGAGFWVSEKRSSLFDLVLDGCTFENSYAKYSKHHNNFNSDNGFGGGLQIGVSSSISNVNLNLKNCIFKENRADRSGGALSLGTEKDIIIDNCTFIDNIAGVDTSQKYYGGAVFFDTCNTKIKKPELITFSKCTFRNNTSPNGDGYAMYISDLPDTEIKITDKTIFEDNGFAEKNDDFTSVVIDSKILTIELSTFTHKNSDYSSRDLEVYSETFSVTNTLFQNSTNGLLNKANAIWIREKVLTSQIDNCNFIDCGNLRGDVIRSETRELIFDKSTIKFNHHNGTRGIYIDYPSKLYVLQSHIIQCRADVATHYGAGIHYFGNGPVKLGYSEEINIEGTTFDGNYGAHTSSLYLQRIKKFPTLCNLTIKNSGKFDGTGGDFTLVVFFDFLPKEEFVIENITFENNKFDRFDGGGSGIWIAEYNPSQTTRDTWQLTLENCVFRNNHAKQSGGAISYGDSRTLTFIHVNFNRCQFIDNECEGLHDNNHQGVGSGGGALWINSQETVEVNNCYFTGNRVLEQTTRASGRGLKGHAIYAASRSYINVENTKFVDNTHDGLESVIQISGQEFNLTESEISFTKSDNGCRGVYIDFPGITKIKNTKFINCGKSNVEEAGAIYYKNAYPDSVLEEQITVDGCTFDNCLAKNGCAMLFWASATPTLSNNKVINQKSGKYVISIFYTSFQDYSIVENMNFIGGSAGGEDGGGSSIWISNNKEISNGRPSELIFRNCRWENNTTPHRGGAFHYGNSQTLVGMEITFEDCHFINNHAGQAGGAVSLKTISPSIFRNCEFNGNTVKSSITTQGSAIYLDGETPLCLISGCTFTNSTADEGNAIFASNNVNALHITDNTRIFNCGSSGSCVVVLSKEFFFIDSQVTYDNIINAARGILVKTLSSIRISNSKFVKCSYTTNYPNDSDRQGQGGAILIQRNKVETDNQEEIELLYTTFDSCKSDNGCAIFFWITTNPTIRGNYIINHNYNKYIFTIVRTTNFADQFTIENCTFMKNKFSNKNKQDGGGAAIWVANQQYFNEGSLASLIFKDCNWTKNTGVYGGAFSYGSSNTVKFIMLNFQNCHFENNQASGDQGGALHLTTAVPVSITGCTFYNNKCVNNLQNFGGEQALGGALYLDTNATSVLIMNTTFRKNSAQNGNALFVSRITPLVQLVDSHFLSNSNGNVGAQVAHQGIELIANNTNFDYQVVTLHSKGIDILSKSRTTFEKCNFTLCETPYDKGGALFVEDKLNSNNVEELKLQDCIFDNCNSSEGSAIYAKLSSKPTIRKCTVKNNNQGCSVFVLMFVTEEPLPVVEIETCTFQNNVYMNTPEQPDGGGSGILISNANKLQFTDCDFIKNKADYVGGALAFGHDAKLAECSIQFDNCIFEDNTCNGKYGGALYLVNSKPVIIRNSNFKGNRPLASDDLKGGDIYIDSSSTVDISSSTFESSTAQISEGNALYCSSRASTLTLSDANFINCGTSGTVAVSYAKSTIVYESHFKFTEAANGKSARGLAIYIIHESFVHISRGTSFTNCYFSTQDNSLGGGGLYIKYIDEETTSSEQVEISDCIFDGTISNNGGALYLDVNLVPTLRAIQVFNCNCNNHILSINYRNSVESTELDGCIFDGNSFSTSGDGGGAGIWIAQTKKLVFSGCSFKDNTATGNGGAFAYYNNQNAKETTLEFNGCTFYQNEAQSAGGALYLVTEQPVSIRSCIFDGNIAKSQDGAIHVDSKASIHIEMVNIARNKATGKNAGIYINSAQTLEFNNNTISDNECQGSPTGVEINNEGIANIKENKFDFTRQSDSQYQISLTGRSTSAVCNFELNCFTHKGQVDNNLVHILSTHSGQLNIPAGNCFDSGQYGSLQHNGGQASIGENIFDCKKCGEIYVPTAAPEATPTPTRQMTAKPTDIPVPTEKPYIPTPLPTQSLHPSEEEPDITTESSSSDGNNTSNKGKKKSVNIGMIAGITVAVVVVIVVVIILLWLFVFRRRRNNPQGTNDSYTPNTMDETNSGISGTTTTQQDDPIWAGATATHDNPLFNGSDDNDDDHMNAGFEESWGENVI</sequence>
<dbReference type="Proteomes" id="UP001470230">
    <property type="component" value="Unassembled WGS sequence"/>
</dbReference>
<dbReference type="EMBL" id="JAPFFF010000012">
    <property type="protein sequence ID" value="KAK8875755.1"/>
    <property type="molecule type" value="Genomic_DNA"/>
</dbReference>
<feature type="region of interest" description="Disordered" evidence="1">
    <location>
        <begin position="3659"/>
        <end position="3723"/>
    </location>
</feature>
<protein>
    <recommendedName>
        <fullName evidence="4">Right handed beta helix domain-containing protein</fullName>
    </recommendedName>
</protein>
<feature type="domain" description="Right handed beta helix" evidence="4">
    <location>
        <begin position="3084"/>
        <end position="3265"/>
    </location>
</feature>
<dbReference type="InterPro" id="IPR006626">
    <property type="entry name" value="PbH1"/>
</dbReference>
<evidence type="ECO:0000256" key="1">
    <source>
        <dbReference type="SAM" id="MobiDB-lite"/>
    </source>
</evidence>
<feature type="chain" id="PRO_5047522092" description="Right handed beta helix domain-containing protein" evidence="3">
    <location>
        <begin position="17"/>
        <end position="3829"/>
    </location>
</feature>
<dbReference type="SMART" id="SM00710">
    <property type="entry name" value="PbH1"/>
    <property type="match status" value="58"/>
</dbReference>
<dbReference type="Pfam" id="PF13229">
    <property type="entry name" value="Beta_helix"/>
    <property type="match status" value="4"/>
</dbReference>
<feature type="region of interest" description="Disordered" evidence="1">
    <location>
        <begin position="3760"/>
        <end position="3829"/>
    </location>
</feature>
<feature type="compositionally biased region" description="Low complexity" evidence="1">
    <location>
        <begin position="3709"/>
        <end position="3719"/>
    </location>
</feature>
<reference evidence="5 6" key="1">
    <citation type="submission" date="2024-04" db="EMBL/GenBank/DDBJ databases">
        <title>Tritrichomonas musculus Genome.</title>
        <authorList>
            <person name="Alves-Ferreira E."/>
            <person name="Grigg M."/>
            <person name="Lorenzi H."/>
            <person name="Galac M."/>
        </authorList>
    </citation>
    <scope>NUCLEOTIDE SEQUENCE [LARGE SCALE GENOMIC DNA]</scope>
    <source>
        <strain evidence="5 6">EAF2021</strain>
    </source>
</reference>
<feature type="signal peptide" evidence="3">
    <location>
        <begin position="1"/>
        <end position="16"/>
    </location>
</feature>
<dbReference type="InterPro" id="IPR011050">
    <property type="entry name" value="Pectin_lyase_fold/virulence"/>
</dbReference>
<dbReference type="SUPFAM" id="SSF51126">
    <property type="entry name" value="Pectin lyase-like"/>
    <property type="match status" value="12"/>
</dbReference>
<dbReference type="PANTHER" id="PTHR11319:SF35">
    <property type="entry name" value="OUTER MEMBRANE PROTEIN PMPC-RELATED"/>
    <property type="match status" value="1"/>
</dbReference>
<proteinExistence type="predicted"/>
<keyword evidence="2" id="KW-0812">Transmembrane</keyword>
<feature type="transmembrane region" description="Helical" evidence="2">
    <location>
        <begin position="3728"/>
        <end position="3753"/>
    </location>
</feature>
<keyword evidence="3" id="KW-0732">Signal</keyword>
<dbReference type="InterPro" id="IPR012334">
    <property type="entry name" value="Pectin_lyas_fold"/>
</dbReference>
<feature type="compositionally biased region" description="Polar residues" evidence="1">
    <location>
        <begin position="3760"/>
        <end position="3789"/>
    </location>
</feature>
<evidence type="ECO:0000259" key="4">
    <source>
        <dbReference type="Pfam" id="PF13229"/>
    </source>
</evidence>
<feature type="domain" description="Right handed beta helix" evidence="4">
    <location>
        <begin position="917"/>
        <end position="1127"/>
    </location>
</feature>
<evidence type="ECO:0000313" key="6">
    <source>
        <dbReference type="Proteomes" id="UP001470230"/>
    </source>
</evidence>
<accession>A0ABR2JFN5</accession>